<proteinExistence type="predicted"/>
<dbReference type="EMBL" id="MU267765">
    <property type="protein sequence ID" value="KAH7909335.1"/>
    <property type="molecule type" value="Genomic_DNA"/>
</dbReference>
<keyword evidence="2" id="KW-1185">Reference proteome</keyword>
<accession>A0ACB8A7T1</accession>
<gene>
    <name evidence="1" type="ORF">BJ138DRAFT_1102754</name>
</gene>
<sequence length="294" mass="33412">MGIMLIKCSLSGHCYHLAVTLHVKFAPTFAKDILLVRTAQSTFARLLSEKYTSHPRIPVLERRSISGELPAAQNDSKMAVFHLKKSIGLVLEHEAVISRFKATRRASNNAGFRDVSTQLQLNEGKRRYFEVERELQTVGMEYGGYRKRVSEAYHLMENKRKALDSHEHYLLSLAGKAGPEEINPSPTKRIQPPRRCVKKTHQLPTPNSSPLKKRNTARQLLLKIVGLFLNLFQLLVKSQSFLGEKLQLIALNLNQAAVILNLCTEYLRVKLHLLDFQFSRFSSLQVGFSRSDFG</sequence>
<comment type="caution">
    <text evidence="1">The sequence shown here is derived from an EMBL/GenBank/DDBJ whole genome shotgun (WGS) entry which is preliminary data.</text>
</comment>
<name>A0ACB8A7T1_9AGAM</name>
<reference evidence="1" key="1">
    <citation type="journal article" date="2021" name="New Phytol.">
        <title>Evolutionary innovations through gain and loss of genes in the ectomycorrhizal Boletales.</title>
        <authorList>
            <person name="Wu G."/>
            <person name="Miyauchi S."/>
            <person name="Morin E."/>
            <person name="Kuo A."/>
            <person name="Drula E."/>
            <person name="Varga T."/>
            <person name="Kohler A."/>
            <person name="Feng B."/>
            <person name="Cao Y."/>
            <person name="Lipzen A."/>
            <person name="Daum C."/>
            <person name="Hundley H."/>
            <person name="Pangilinan J."/>
            <person name="Johnson J."/>
            <person name="Barry K."/>
            <person name="LaButti K."/>
            <person name="Ng V."/>
            <person name="Ahrendt S."/>
            <person name="Min B."/>
            <person name="Choi I.G."/>
            <person name="Park H."/>
            <person name="Plett J.M."/>
            <person name="Magnuson J."/>
            <person name="Spatafora J.W."/>
            <person name="Nagy L.G."/>
            <person name="Henrissat B."/>
            <person name="Grigoriev I.V."/>
            <person name="Yang Z.L."/>
            <person name="Xu J."/>
            <person name="Martin F.M."/>
        </authorList>
    </citation>
    <scope>NUCLEOTIDE SEQUENCE</scope>
    <source>
        <strain evidence="1">ATCC 28755</strain>
    </source>
</reference>
<organism evidence="1 2">
    <name type="scientific">Hygrophoropsis aurantiaca</name>
    <dbReference type="NCBI Taxonomy" id="72124"/>
    <lineage>
        <taxon>Eukaryota</taxon>
        <taxon>Fungi</taxon>
        <taxon>Dikarya</taxon>
        <taxon>Basidiomycota</taxon>
        <taxon>Agaricomycotina</taxon>
        <taxon>Agaricomycetes</taxon>
        <taxon>Agaricomycetidae</taxon>
        <taxon>Boletales</taxon>
        <taxon>Coniophorineae</taxon>
        <taxon>Hygrophoropsidaceae</taxon>
        <taxon>Hygrophoropsis</taxon>
    </lineage>
</organism>
<dbReference type="Proteomes" id="UP000790377">
    <property type="component" value="Unassembled WGS sequence"/>
</dbReference>
<evidence type="ECO:0000313" key="1">
    <source>
        <dbReference type="EMBL" id="KAH7909335.1"/>
    </source>
</evidence>
<evidence type="ECO:0000313" key="2">
    <source>
        <dbReference type="Proteomes" id="UP000790377"/>
    </source>
</evidence>
<protein>
    <submittedName>
        <fullName evidence="1">Uncharacterized protein</fullName>
    </submittedName>
</protein>